<dbReference type="AlphaFoldDB" id="A0A1H8WID1"/>
<dbReference type="Proteomes" id="UP000199615">
    <property type="component" value="Unassembled WGS sequence"/>
</dbReference>
<reference evidence="3" key="1">
    <citation type="submission" date="2016-10" db="EMBL/GenBank/DDBJ databases">
        <authorList>
            <person name="Varghese N."/>
            <person name="Submissions S."/>
        </authorList>
    </citation>
    <scope>NUCLEOTIDE SEQUENCE [LARGE SCALE GENOMIC DNA]</scope>
    <source>
        <strain evidence="3">DSM 123</strain>
    </source>
</reference>
<proteinExistence type="predicted"/>
<dbReference type="RefSeq" id="WP_092685948.1">
    <property type="nucleotide sequence ID" value="NZ_FODT01000012.1"/>
</dbReference>
<feature type="compositionally biased region" description="Low complexity" evidence="1">
    <location>
        <begin position="63"/>
        <end position="72"/>
    </location>
</feature>
<dbReference type="EMBL" id="FODT01000012">
    <property type="protein sequence ID" value="SEP27425.1"/>
    <property type="molecule type" value="Genomic_DNA"/>
</dbReference>
<protein>
    <submittedName>
        <fullName evidence="2">Uncharacterized protein</fullName>
    </submittedName>
</protein>
<accession>A0A1H8WID1</accession>
<name>A0A1H8WID1_9BRAD</name>
<sequence length="330" mass="35714">MKISNLTDDVEEPGSSDGQTLDASTNPPEGGEGEIATSSNATDEDAGLLDVVRDVVNDREVSADAASSAEVNEAGEDTGAPATTEPDDYSDVPFNKHPRFQALIAEKNSLREDAVRYRNVQSYLDTNNLSADEAANALAAFARAKVDPAGAFAELKPWLQDLLVAAGEILPDDLRQRVEKGELTHDTAMEISRERAKSKSHESRQSFDQQRQQRDQDAQRVRDLTGAADTWEADRAAKDPNFAAKKPALFRELAFLQMAEGKPRDAAGVKAQLKKAYDAVNSTFVLPAAAQQSQKRPATRPVTGGVKAGTVREAPKSTLDIVRANRRVTN</sequence>
<organism evidence="2 3">
    <name type="scientific">Rhodopseudomonas pseudopalustris</name>
    <dbReference type="NCBI Taxonomy" id="1513892"/>
    <lineage>
        <taxon>Bacteria</taxon>
        <taxon>Pseudomonadati</taxon>
        <taxon>Pseudomonadota</taxon>
        <taxon>Alphaproteobacteria</taxon>
        <taxon>Hyphomicrobiales</taxon>
        <taxon>Nitrobacteraceae</taxon>
        <taxon>Rhodopseudomonas</taxon>
    </lineage>
</organism>
<dbReference type="OrthoDB" id="8480332at2"/>
<feature type="region of interest" description="Disordered" evidence="1">
    <location>
        <begin position="180"/>
        <end position="233"/>
    </location>
</feature>
<feature type="region of interest" description="Disordered" evidence="1">
    <location>
        <begin position="59"/>
        <end position="95"/>
    </location>
</feature>
<evidence type="ECO:0000313" key="3">
    <source>
        <dbReference type="Proteomes" id="UP000199615"/>
    </source>
</evidence>
<gene>
    <name evidence="2" type="ORF">SAMN05444123_112123</name>
</gene>
<feature type="compositionally biased region" description="Basic and acidic residues" evidence="1">
    <location>
        <begin position="180"/>
        <end position="223"/>
    </location>
</feature>
<feature type="region of interest" description="Disordered" evidence="1">
    <location>
        <begin position="289"/>
        <end position="318"/>
    </location>
</feature>
<evidence type="ECO:0000256" key="1">
    <source>
        <dbReference type="SAM" id="MobiDB-lite"/>
    </source>
</evidence>
<keyword evidence="3" id="KW-1185">Reference proteome</keyword>
<feature type="region of interest" description="Disordered" evidence="1">
    <location>
        <begin position="1"/>
        <end position="47"/>
    </location>
</feature>
<evidence type="ECO:0000313" key="2">
    <source>
        <dbReference type="EMBL" id="SEP27425.1"/>
    </source>
</evidence>
<feature type="compositionally biased region" description="Polar residues" evidence="1">
    <location>
        <begin position="16"/>
        <end position="27"/>
    </location>
</feature>